<keyword evidence="2 5" id="KW-0560">Oxidoreductase</keyword>
<dbReference type="GO" id="GO:0000166">
    <property type="term" value="F:nucleotide binding"/>
    <property type="evidence" value="ECO:0007669"/>
    <property type="project" value="InterPro"/>
</dbReference>
<evidence type="ECO:0000256" key="1">
    <source>
        <dbReference type="ARBA" id="ARBA00010928"/>
    </source>
</evidence>
<dbReference type="EMBL" id="FUFT01000005">
    <property type="protein sequence ID" value="SJL84320.1"/>
    <property type="molecule type" value="Genomic_DNA"/>
</dbReference>
<evidence type="ECO:0000259" key="3">
    <source>
        <dbReference type="Pfam" id="PF01408"/>
    </source>
</evidence>
<dbReference type="STRING" id="1918946.VPAL9027_02302"/>
<feature type="domain" description="Gfo/Idh/MocA-like oxidoreductase N-terminal" evidence="3">
    <location>
        <begin position="6"/>
        <end position="121"/>
    </location>
</feature>
<dbReference type="NCBIfam" id="NF008607">
    <property type="entry name" value="PRK11579.1"/>
    <property type="match status" value="1"/>
</dbReference>
<dbReference type="PANTHER" id="PTHR43708">
    <property type="entry name" value="CONSERVED EXPRESSED OXIDOREDUCTASE (EUROFUNG)"/>
    <property type="match status" value="1"/>
</dbReference>
<dbReference type="Pfam" id="PF02894">
    <property type="entry name" value="GFO_IDH_MocA_C"/>
    <property type="match status" value="1"/>
</dbReference>
<dbReference type="SUPFAM" id="SSF51735">
    <property type="entry name" value="NAD(P)-binding Rossmann-fold domains"/>
    <property type="match status" value="1"/>
</dbReference>
<proteinExistence type="inferred from homology"/>
<dbReference type="InterPro" id="IPR051317">
    <property type="entry name" value="Gfo/Idh/MocA_oxidoreduct"/>
</dbReference>
<dbReference type="RefSeq" id="WP_077314691.1">
    <property type="nucleotide sequence ID" value="NZ_AP024888.1"/>
</dbReference>
<dbReference type="AlphaFoldDB" id="A0A1R4B5W8"/>
<dbReference type="Gene3D" id="3.30.360.10">
    <property type="entry name" value="Dihydrodipicolinate Reductase, domain 2"/>
    <property type="match status" value="1"/>
</dbReference>
<dbReference type="InterPro" id="IPR004104">
    <property type="entry name" value="Gfo/Idh/MocA-like_OxRdtase_C"/>
</dbReference>
<evidence type="ECO:0000313" key="6">
    <source>
        <dbReference type="Proteomes" id="UP000189475"/>
    </source>
</evidence>
<dbReference type="Pfam" id="PF01408">
    <property type="entry name" value="GFO_IDH_MocA"/>
    <property type="match status" value="1"/>
</dbReference>
<gene>
    <name evidence="5" type="primary">ydgJ</name>
    <name evidence="5" type="ORF">VPAL9027_02302</name>
</gene>
<dbReference type="GO" id="GO:0016491">
    <property type="term" value="F:oxidoreductase activity"/>
    <property type="evidence" value="ECO:0007669"/>
    <property type="project" value="UniProtKB-KW"/>
</dbReference>
<dbReference type="OrthoDB" id="9774191at2"/>
<comment type="similarity">
    <text evidence="1">Belongs to the Gfo/Idh/MocA family.</text>
</comment>
<dbReference type="InterPro" id="IPR000683">
    <property type="entry name" value="Gfo/Idh/MocA-like_OxRdtase_N"/>
</dbReference>
<organism evidence="5 6">
    <name type="scientific">Vibrio palustris</name>
    <dbReference type="NCBI Taxonomy" id="1918946"/>
    <lineage>
        <taxon>Bacteria</taxon>
        <taxon>Pseudomonadati</taxon>
        <taxon>Pseudomonadota</taxon>
        <taxon>Gammaproteobacteria</taxon>
        <taxon>Vibrionales</taxon>
        <taxon>Vibrionaceae</taxon>
        <taxon>Vibrio</taxon>
    </lineage>
</organism>
<dbReference type="InterPro" id="IPR036291">
    <property type="entry name" value="NAD(P)-bd_dom_sf"/>
</dbReference>
<dbReference type="PANTHER" id="PTHR43708:SF5">
    <property type="entry name" value="CONSERVED EXPRESSED OXIDOREDUCTASE (EUROFUNG)-RELATED"/>
    <property type="match status" value="1"/>
</dbReference>
<evidence type="ECO:0000313" key="5">
    <source>
        <dbReference type="EMBL" id="SJL84320.1"/>
    </source>
</evidence>
<evidence type="ECO:0000256" key="2">
    <source>
        <dbReference type="ARBA" id="ARBA00023002"/>
    </source>
</evidence>
<reference evidence="5 6" key="1">
    <citation type="submission" date="2017-02" db="EMBL/GenBank/DDBJ databases">
        <authorList>
            <person name="Peterson S.W."/>
        </authorList>
    </citation>
    <scope>NUCLEOTIDE SEQUENCE [LARGE SCALE GENOMIC DNA]</scope>
    <source>
        <strain evidence="5 6">CECT 9027</strain>
    </source>
</reference>
<sequence>MSSIPIKVAIVGYGYSAKTFHLPFILSLSQFEWVAVSSSQSAYLNQHYPKVECYSDPYEMLAQTEAELVIITSPNNVHFALAKAALENGKHVILEKPFVTKSTEGEALIEIAEQVGCLLSVFQNRRWDGDFMTLRDVIATGQLGEVKYFESHFDRYRPEVRQRWRELAQDGGGILFDLGPHLLDQALCLFGMPNAVTAQCRIMRPNATTIDYVNIVLDYKETIVNLHANLYSPEPNIRFNVLGTKAKYVKYGLDDQERHLKAGVIPLSEHWYSSLVEQAGIVYQEGEKPYEVIGQQGTYQAYFEQVAAAIHGDRAIPVPAHEALESIRLIEAALESSQLGQRITL</sequence>
<evidence type="ECO:0000259" key="4">
    <source>
        <dbReference type="Pfam" id="PF02894"/>
    </source>
</evidence>
<dbReference type="Gene3D" id="3.40.50.720">
    <property type="entry name" value="NAD(P)-binding Rossmann-like Domain"/>
    <property type="match status" value="1"/>
</dbReference>
<dbReference type="Proteomes" id="UP000189475">
    <property type="component" value="Unassembled WGS sequence"/>
</dbReference>
<accession>A0A1R4B5W8</accession>
<name>A0A1R4B5W8_9VIBR</name>
<feature type="domain" description="Gfo/Idh/MocA-like oxidoreductase C-terminal" evidence="4">
    <location>
        <begin position="136"/>
        <end position="345"/>
    </location>
</feature>
<protein>
    <submittedName>
        <fullName evidence="5">Putative oxidoreductase YdgJ</fullName>
        <ecNumber evidence="5">1.-.-.-</ecNumber>
    </submittedName>
</protein>
<dbReference type="EC" id="1.-.-.-" evidence="5"/>
<keyword evidence="6" id="KW-1185">Reference proteome</keyword>